<dbReference type="AlphaFoldDB" id="A0A0H2RNP1"/>
<proteinExistence type="predicted"/>
<evidence type="ECO:0000313" key="3">
    <source>
        <dbReference type="Proteomes" id="UP000053477"/>
    </source>
</evidence>
<keyword evidence="3" id="KW-1185">Reference proteome</keyword>
<name>A0A0H2RNP1_9AGAM</name>
<dbReference type="SMART" id="SM00225">
    <property type="entry name" value="BTB"/>
    <property type="match status" value="1"/>
</dbReference>
<feature type="domain" description="BTB" evidence="1">
    <location>
        <begin position="18"/>
        <end position="93"/>
    </location>
</feature>
<evidence type="ECO:0000313" key="2">
    <source>
        <dbReference type="EMBL" id="KLO13585.1"/>
    </source>
</evidence>
<accession>A0A0H2RNP1</accession>
<dbReference type="InterPro" id="IPR000210">
    <property type="entry name" value="BTB/POZ_dom"/>
</dbReference>
<dbReference type="OrthoDB" id="3268787at2759"/>
<dbReference type="STRING" id="27342.A0A0H2RNP1"/>
<dbReference type="Proteomes" id="UP000053477">
    <property type="component" value="Unassembled WGS sequence"/>
</dbReference>
<dbReference type="SUPFAM" id="SSF54695">
    <property type="entry name" value="POZ domain"/>
    <property type="match status" value="1"/>
</dbReference>
<dbReference type="Pfam" id="PF00651">
    <property type="entry name" value="BTB"/>
    <property type="match status" value="1"/>
</dbReference>
<dbReference type="PROSITE" id="PS50097">
    <property type="entry name" value="BTB"/>
    <property type="match status" value="1"/>
</dbReference>
<dbReference type="InterPro" id="IPR011333">
    <property type="entry name" value="SKP1/BTB/POZ_sf"/>
</dbReference>
<dbReference type="EMBL" id="KQ085957">
    <property type="protein sequence ID" value="KLO13585.1"/>
    <property type="molecule type" value="Genomic_DNA"/>
</dbReference>
<protein>
    <recommendedName>
        <fullName evidence="1">BTB domain-containing protein</fullName>
    </recommendedName>
</protein>
<reference evidence="2 3" key="1">
    <citation type="submission" date="2015-04" db="EMBL/GenBank/DDBJ databases">
        <title>Complete genome sequence of Schizopora paradoxa KUC8140, a cosmopolitan wood degrader in East Asia.</title>
        <authorList>
            <consortium name="DOE Joint Genome Institute"/>
            <person name="Min B."/>
            <person name="Park H."/>
            <person name="Jang Y."/>
            <person name="Kim J.-J."/>
            <person name="Kim K.H."/>
            <person name="Pangilinan J."/>
            <person name="Lipzen A."/>
            <person name="Riley R."/>
            <person name="Grigoriev I.V."/>
            <person name="Spatafora J.W."/>
            <person name="Choi I.-G."/>
        </authorList>
    </citation>
    <scope>NUCLEOTIDE SEQUENCE [LARGE SCALE GENOMIC DNA]</scope>
    <source>
        <strain evidence="2 3">KUC8140</strain>
    </source>
</reference>
<gene>
    <name evidence="2" type="ORF">SCHPADRAFT_997231</name>
</gene>
<dbReference type="Gene3D" id="3.30.710.10">
    <property type="entry name" value="Potassium Channel Kv1.1, Chain A"/>
    <property type="match status" value="1"/>
</dbReference>
<sequence length="347" mass="40331">MDDIPTRPVKHHEKHWIPDGSVVIGAADSKKATTTLFRIHRTLLTDQSEVFASMFSLPQGEENSQTEYYEDLPVVRLPDTSEEVGALLDVLRDPLTLESDTPERIQPALKMASKYIMTDLRAKLVHAFESEWPLKVEDLEFKDQLFIDYFTHGENGLRDDPGDFAGWPLHLVPEPASAIALAEDFDIKTVLPAAYYDLLRCAPRRDWNQFFGWPEDVYLPGPIEKPARWECLSAKSYKRMVYLQDVVVEEAHHRFEYLKGYKCKGCSNIGPESCAEAWRSLVREVEVFPDHVRERDLLKQLRDLRVRITRERFCDSCRTKYLDIIKVQRNGFWKTFQRVCWGGDYDI</sequence>
<dbReference type="InParanoid" id="A0A0H2RNP1"/>
<organism evidence="2 3">
    <name type="scientific">Schizopora paradoxa</name>
    <dbReference type="NCBI Taxonomy" id="27342"/>
    <lineage>
        <taxon>Eukaryota</taxon>
        <taxon>Fungi</taxon>
        <taxon>Dikarya</taxon>
        <taxon>Basidiomycota</taxon>
        <taxon>Agaricomycotina</taxon>
        <taxon>Agaricomycetes</taxon>
        <taxon>Hymenochaetales</taxon>
        <taxon>Schizoporaceae</taxon>
        <taxon>Schizopora</taxon>
    </lineage>
</organism>
<dbReference type="CDD" id="cd18186">
    <property type="entry name" value="BTB_POZ_ZBTB_KLHL-like"/>
    <property type="match status" value="1"/>
</dbReference>
<evidence type="ECO:0000259" key="1">
    <source>
        <dbReference type="PROSITE" id="PS50097"/>
    </source>
</evidence>